<proteinExistence type="predicted"/>
<evidence type="ECO:0000313" key="3">
    <source>
        <dbReference type="Proteomes" id="UP001164693"/>
    </source>
</evidence>
<feature type="transmembrane region" description="Helical" evidence="1">
    <location>
        <begin position="79"/>
        <end position="104"/>
    </location>
</feature>
<feature type="transmembrane region" description="Helical" evidence="1">
    <location>
        <begin position="12"/>
        <end position="30"/>
    </location>
</feature>
<keyword evidence="1" id="KW-0812">Transmembrane</keyword>
<dbReference type="Pfam" id="PF11377">
    <property type="entry name" value="DUF3180"/>
    <property type="match status" value="1"/>
</dbReference>
<feature type="transmembrane region" description="Helical" evidence="1">
    <location>
        <begin position="124"/>
        <end position="142"/>
    </location>
</feature>
<sequence length="161" mass="16619">MSTPPRLRRTGPLDLAIPLLVVGVLAYALLRANYDSLPPLGWLVPAPMLALAVAEFVAARRVRAAVRHDPNGRPMAALVIARCVALGKASSIVGAAVVGAAIALLARVLPESSTVTAADHDSRVGALLLASAVLMAAAGLLLERAGIDPGSDDHRSADRRE</sequence>
<gene>
    <name evidence="2" type="ORF">M6B22_13850</name>
</gene>
<feature type="transmembrane region" description="Helical" evidence="1">
    <location>
        <begin position="42"/>
        <end position="59"/>
    </location>
</feature>
<dbReference type="InterPro" id="IPR021517">
    <property type="entry name" value="DUF3180"/>
</dbReference>
<dbReference type="EMBL" id="CP097463">
    <property type="protein sequence ID" value="WAX55621.1"/>
    <property type="molecule type" value="Genomic_DNA"/>
</dbReference>
<dbReference type="Proteomes" id="UP001164693">
    <property type="component" value="Chromosome"/>
</dbReference>
<keyword evidence="3" id="KW-1185">Reference proteome</keyword>
<accession>A0ABY7JX15</accession>
<keyword evidence="1" id="KW-0472">Membrane</keyword>
<name>A0ABY7JX15_9ACTN</name>
<organism evidence="2 3">
    <name type="scientific">Jatrophihabitans cynanchi</name>
    <dbReference type="NCBI Taxonomy" id="2944128"/>
    <lineage>
        <taxon>Bacteria</taxon>
        <taxon>Bacillati</taxon>
        <taxon>Actinomycetota</taxon>
        <taxon>Actinomycetes</taxon>
        <taxon>Jatrophihabitantales</taxon>
        <taxon>Jatrophihabitantaceae</taxon>
        <taxon>Jatrophihabitans</taxon>
    </lineage>
</organism>
<protein>
    <submittedName>
        <fullName evidence="2">DUF3180 domain-containing protein</fullName>
    </submittedName>
</protein>
<evidence type="ECO:0000313" key="2">
    <source>
        <dbReference type="EMBL" id="WAX55621.1"/>
    </source>
</evidence>
<evidence type="ECO:0000256" key="1">
    <source>
        <dbReference type="SAM" id="Phobius"/>
    </source>
</evidence>
<dbReference type="RefSeq" id="WP_269442139.1">
    <property type="nucleotide sequence ID" value="NZ_CP097463.1"/>
</dbReference>
<reference evidence="2" key="1">
    <citation type="submission" date="2022-05" db="EMBL/GenBank/DDBJ databases">
        <title>Jatrophihabitans sp. SB3-54 whole genome sequence.</title>
        <authorList>
            <person name="Suh M.K."/>
            <person name="Eom M.K."/>
            <person name="Kim J.S."/>
            <person name="Kim H.S."/>
            <person name="Do H.E."/>
            <person name="Shin Y.K."/>
            <person name="Lee J.-S."/>
        </authorList>
    </citation>
    <scope>NUCLEOTIDE SEQUENCE</scope>
    <source>
        <strain evidence="2">SB3-54</strain>
    </source>
</reference>
<keyword evidence="1" id="KW-1133">Transmembrane helix</keyword>